<keyword evidence="2" id="KW-1185">Reference proteome</keyword>
<name>A0ABQ2JP10_9SPHN</name>
<evidence type="ECO:0008006" key="3">
    <source>
        <dbReference type="Google" id="ProtNLM"/>
    </source>
</evidence>
<protein>
    <recommendedName>
        <fullName evidence="3">HEPN domain-containing protein</fullName>
    </recommendedName>
</protein>
<organism evidence="1 2">
    <name type="scientific">Novosphingobium indicum</name>
    <dbReference type="NCBI Taxonomy" id="462949"/>
    <lineage>
        <taxon>Bacteria</taxon>
        <taxon>Pseudomonadati</taxon>
        <taxon>Pseudomonadota</taxon>
        <taxon>Alphaproteobacteria</taxon>
        <taxon>Sphingomonadales</taxon>
        <taxon>Sphingomonadaceae</taxon>
        <taxon>Novosphingobium</taxon>
    </lineage>
</organism>
<proteinExistence type="predicted"/>
<reference evidence="2" key="1">
    <citation type="journal article" date="2019" name="Int. J. Syst. Evol. Microbiol.">
        <title>The Global Catalogue of Microorganisms (GCM) 10K type strain sequencing project: providing services to taxonomists for standard genome sequencing and annotation.</title>
        <authorList>
            <consortium name="The Broad Institute Genomics Platform"/>
            <consortium name="The Broad Institute Genome Sequencing Center for Infectious Disease"/>
            <person name="Wu L."/>
            <person name="Ma J."/>
        </authorList>
    </citation>
    <scope>NUCLEOTIDE SEQUENCE [LARGE SCALE GENOMIC DNA]</scope>
    <source>
        <strain evidence="2">CGMCC 1.6784</strain>
    </source>
</reference>
<comment type="caution">
    <text evidence="1">The sequence shown here is derived from an EMBL/GenBank/DDBJ whole genome shotgun (WGS) entry which is preliminary data.</text>
</comment>
<evidence type="ECO:0000313" key="1">
    <source>
        <dbReference type="EMBL" id="GGN51195.1"/>
    </source>
</evidence>
<gene>
    <name evidence="1" type="ORF">GCM10011349_23520</name>
</gene>
<sequence length="93" mass="10984">MWNCPTKAIPREHLLRSALEALERVQAAMLCEDFLPDHEEALRVIRKHGCLEERYLKRFEIALRDPRLSPDMRYEATGQAIRLIRRQLGPLFN</sequence>
<accession>A0ABQ2JP10</accession>
<dbReference type="EMBL" id="BMLK01000010">
    <property type="protein sequence ID" value="GGN51195.1"/>
    <property type="molecule type" value="Genomic_DNA"/>
</dbReference>
<evidence type="ECO:0000313" key="2">
    <source>
        <dbReference type="Proteomes" id="UP000605099"/>
    </source>
</evidence>
<dbReference type="Proteomes" id="UP000605099">
    <property type="component" value="Unassembled WGS sequence"/>
</dbReference>